<keyword evidence="3" id="KW-1185">Reference proteome</keyword>
<gene>
    <name evidence="2" type="ORF">HPE63_15405</name>
</gene>
<keyword evidence="1" id="KW-1133">Transmembrane helix</keyword>
<keyword evidence="1" id="KW-0472">Membrane</keyword>
<comment type="caution">
    <text evidence="2">The sequence shown here is derived from an EMBL/GenBank/DDBJ whole genome shotgun (WGS) entry which is preliminary data.</text>
</comment>
<organism evidence="2 3">
    <name type="scientific">Maribacter arenosus</name>
    <dbReference type="NCBI Taxonomy" id="1854708"/>
    <lineage>
        <taxon>Bacteria</taxon>
        <taxon>Pseudomonadati</taxon>
        <taxon>Bacteroidota</taxon>
        <taxon>Flavobacteriia</taxon>
        <taxon>Flavobacteriales</taxon>
        <taxon>Flavobacteriaceae</taxon>
        <taxon>Maribacter</taxon>
    </lineage>
</organism>
<name>A0ABR7VEJ8_9FLAO</name>
<keyword evidence="1" id="KW-0812">Transmembrane</keyword>
<dbReference type="RefSeq" id="WP_188315176.1">
    <property type="nucleotide sequence ID" value="NZ_JABTCG010000005.1"/>
</dbReference>
<proteinExistence type="predicted"/>
<reference evidence="2 3" key="1">
    <citation type="submission" date="2020-05" db="EMBL/GenBank/DDBJ databases">
        <title>The draft genome sequence of Maribacter arenosus CAU 1321.</title>
        <authorList>
            <person name="Mu L."/>
        </authorList>
    </citation>
    <scope>NUCLEOTIDE SEQUENCE [LARGE SCALE GENOMIC DNA]</scope>
    <source>
        <strain evidence="2 3">CAU 1321</strain>
    </source>
</reference>
<evidence type="ECO:0000256" key="1">
    <source>
        <dbReference type="SAM" id="Phobius"/>
    </source>
</evidence>
<evidence type="ECO:0000313" key="3">
    <source>
        <dbReference type="Proteomes" id="UP000598350"/>
    </source>
</evidence>
<sequence>MNKDFFKKENIHNAIWALIIALFAFIGGLVWQSFTGPERVIVEKDENISRKDTTITIIKFEGDSATINAIKNFNPQLSVKSSSDKSIRNTASIARPKIRLPNMVEGYIQKPLNTFASVVIPRLTYSKGEMIELELKIFDEETLKKISPLFIGVVKTNSEKSITQIWEEQFNITDLNNTIRFSSDFGRDEYELSVGFYLMDELHQKYPTRYSKRFKIVII</sequence>
<dbReference type="EMBL" id="JABTCG010000005">
    <property type="protein sequence ID" value="MBD0852068.1"/>
    <property type="molecule type" value="Genomic_DNA"/>
</dbReference>
<feature type="transmembrane region" description="Helical" evidence="1">
    <location>
        <begin position="12"/>
        <end position="31"/>
    </location>
</feature>
<dbReference type="Proteomes" id="UP000598350">
    <property type="component" value="Unassembled WGS sequence"/>
</dbReference>
<protein>
    <submittedName>
        <fullName evidence="2">Uncharacterized protein</fullName>
    </submittedName>
</protein>
<evidence type="ECO:0000313" key="2">
    <source>
        <dbReference type="EMBL" id="MBD0852068.1"/>
    </source>
</evidence>
<accession>A0ABR7VEJ8</accession>